<evidence type="ECO:0000313" key="2">
    <source>
        <dbReference type="Proteomes" id="UP001607303"/>
    </source>
</evidence>
<protein>
    <submittedName>
        <fullName evidence="1">Uncharacterized protein</fullName>
    </submittedName>
</protein>
<accession>A0ABD2AVL8</accession>
<reference evidence="1 2" key="1">
    <citation type="journal article" date="2024" name="Ann. Entomol. Soc. Am.">
        <title>Genomic analyses of the southern and eastern yellowjacket wasps (Hymenoptera: Vespidae) reveal evolutionary signatures of social life.</title>
        <authorList>
            <person name="Catto M.A."/>
            <person name="Caine P.B."/>
            <person name="Orr S.E."/>
            <person name="Hunt B.G."/>
            <person name="Goodisman M.A.D."/>
        </authorList>
    </citation>
    <scope>NUCLEOTIDE SEQUENCE [LARGE SCALE GENOMIC DNA]</scope>
    <source>
        <strain evidence="1">232</strain>
        <tissue evidence="1">Head and thorax</tissue>
    </source>
</reference>
<dbReference type="EMBL" id="JAYRBN010000112">
    <property type="protein sequence ID" value="KAL2724669.1"/>
    <property type="molecule type" value="Genomic_DNA"/>
</dbReference>
<organism evidence="1 2">
    <name type="scientific">Vespula maculifrons</name>
    <name type="common">Eastern yellow jacket</name>
    <name type="synonym">Wasp</name>
    <dbReference type="NCBI Taxonomy" id="7453"/>
    <lineage>
        <taxon>Eukaryota</taxon>
        <taxon>Metazoa</taxon>
        <taxon>Ecdysozoa</taxon>
        <taxon>Arthropoda</taxon>
        <taxon>Hexapoda</taxon>
        <taxon>Insecta</taxon>
        <taxon>Pterygota</taxon>
        <taxon>Neoptera</taxon>
        <taxon>Endopterygota</taxon>
        <taxon>Hymenoptera</taxon>
        <taxon>Apocrita</taxon>
        <taxon>Aculeata</taxon>
        <taxon>Vespoidea</taxon>
        <taxon>Vespidae</taxon>
        <taxon>Vespinae</taxon>
        <taxon>Vespula</taxon>
    </lineage>
</organism>
<gene>
    <name evidence="1" type="ORF">V1477_018530</name>
</gene>
<comment type="caution">
    <text evidence="1">The sequence shown here is derived from an EMBL/GenBank/DDBJ whole genome shotgun (WGS) entry which is preliminary data.</text>
</comment>
<evidence type="ECO:0000313" key="1">
    <source>
        <dbReference type="EMBL" id="KAL2724669.1"/>
    </source>
</evidence>
<dbReference type="AlphaFoldDB" id="A0ABD2AVL8"/>
<dbReference type="Proteomes" id="UP001607303">
    <property type="component" value="Unassembled WGS sequence"/>
</dbReference>
<name>A0ABD2AVL8_VESMC</name>
<sequence>MCPCPQAGSHSSLAIVGKHVRQKYTPHVSRTHFEDPFTSKQIKRAYNNQEKYEKEKYSTYV</sequence>
<proteinExistence type="predicted"/>
<keyword evidence="2" id="KW-1185">Reference proteome</keyword>